<reference evidence="2" key="1">
    <citation type="journal article" date="2020" name="Nature">
        <title>Giant virus diversity and host interactions through global metagenomics.</title>
        <authorList>
            <person name="Schulz F."/>
            <person name="Roux S."/>
            <person name="Paez-Espino D."/>
            <person name="Jungbluth S."/>
            <person name="Walsh D.A."/>
            <person name="Denef V.J."/>
            <person name="McMahon K.D."/>
            <person name="Konstantinidis K.T."/>
            <person name="Eloe-Fadrosh E.A."/>
            <person name="Kyrpides N.C."/>
            <person name="Woyke T."/>
        </authorList>
    </citation>
    <scope>NUCLEOTIDE SEQUENCE</scope>
    <source>
        <strain evidence="2">GVMAG-S-ERX556049-19</strain>
    </source>
</reference>
<organism evidence="2">
    <name type="scientific">viral metagenome</name>
    <dbReference type="NCBI Taxonomy" id="1070528"/>
    <lineage>
        <taxon>unclassified sequences</taxon>
        <taxon>metagenomes</taxon>
        <taxon>organismal metagenomes</taxon>
    </lineage>
</organism>
<feature type="coiled-coil region" evidence="1">
    <location>
        <begin position="18"/>
        <end position="45"/>
    </location>
</feature>
<sequence>MENTKEILVKNIRQWVKLDNEIRALKKEENQRKNEKKEINNTLIEVMKNHEIDCIDIKDGQLCYTKKNVKKPITKKALLNILAKYFEGDIEKAEEANEFILNNREEVIKESITRKLN</sequence>
<evidence type="ECO:0000313" key="2">
    <source>
        <dbReference type="EMBL" id="QHT37943.1"/>
    </source>
</evidence>
<keyword evidence="1" id="KW-0175">Coiled coil</keyword>
<dbReference type="Pfam" id="PF19064">
    <property type="entry name" value="DUF5760"/>
    <property type="match status" value="1"/>
</dbReference>
<accession>A0A6C0FBF3</accession>
<protein>
    <submittedName>
        <fullName evidence="2">Uncharacterized protein</fullName>
    </submittedName>
</protein>
<dbReference type="AlphaFoldDB" id="A0A6C0FBF3"/>
<proteinExistence type="predicted"/>
<dbReference type="InterPro" id="IPR043918">
    <property type="entry name" value="DUF5760"/>
</dbReference>
<evidence type="ECO:0000256" key="1">
    <source>
        <dbReference type="SAM" id="Coils"/>
    </source>
</evidence>
<dbReference type="EMBL" id="MN738822">
    <property type="protein sequence ID" value="QHT37943.1"/>
    <property type="molecule type" value="Genomic_DNA"/>
</dbReference>
<name>A0A6C0FBF3_9ZZZZ</name>